<dbReference type="InterPro" id="IPR051313">
    <property type="entry name" value="Bact_iron-sidero_bind"/>
</dbReference>
<accession>A0A231H9M3</accession>
<dbReference type="Pfam" id="PF01497">
    <property type="entry name" value="Peripla_BP_2"/>
    <property type="match status" value="1"/>
</dbReference>
<organism evidence="6 7">
    <name type="scientific">Nocardia cerradoensis</name>
    <dbReference type="NCBI Taxonomy" id="85688"/>
    <lineage>
        <taxon>Bacteria</taxon>
        <taxon>Bacillati</taxon>
        <taxon>Actinomycetota</taxon>
        <taxon>Actinomycetes</taxon>
        <taxon>Mycobacteriales</taxon>
        <taxon>Nocardiaceae</taxon>
        <taxon>Nocardia</taxon>
    </lineage>
</organism>
<dbReference type="PANTHER" id="PTHR30532">
    <property type="entry name" value="IRON III DICITRATE-BINDING PERIPLASMIC PROTEIN"/>
    <property type="match status" value="1"/>
</dbReference>
<keyword evidence="3" id="KW-0813">Transport</keyword>
<gene>
    <name evidence="6" type="primary">yfmC</name>
    <name evidence="6" type="ORF">B7C42_02656</name>
</gene>
<dbReference type="GO" id="GO:1901678">
    <property type="term" value="P:iron coordination entity transport"/>
    <property type="evidence" value="ECO:0007669"/>
    <property type="project" value="UniProtKB-ARBA"/>
</dbReference>
<evidence type="ECO:0000256" key="4">
    <source>
        <dbReference type="ARBA" id="ARBA00022729"/>
    </source>
</evidence>
<sequence length="333" mass="34404">MNPGRTSAGRGMRARGAVLRTTLLALILGLVTAVAACGSGSDDADSGGAVTIQHSMGTTTVDGTPKRVVTLGPAWLDAAVSLGVTPVGYLVPGAGAGMTVPWLPSSLPQQSKALNMGGDVVEQIAALEPDLIVAPGYMMDKAMYDKLSKLAPTIGPLSSAQIDPWEDQVQALGKALHKQDQAEKVVADVHGKVDAVAAKHPGLKGKSFLTCMLTTPTQLMVLADPKDGSAQVFTRLGMTMPAKLVAEAPSGGRLALSPERLGDLTSDLLVCGAAPGLQEKFTQLPGYADLPSVRQGGISFVDMITINAINQPTALSVPYLLDKLEPTFSTVGK</sequence>
<feature type="domain" description="Fe/B12 periplasmic-binding" evidence="5">
    <location>
        <begin position="67"/>
        <end position="332"/>
    </location>
</feature>
<protein>
    <submittedName>
        <fullName evidence="6">Fe(3+)-citrate-binding protein YfmC</fullName>
    </submittedName>
</protein>
<dbReference type="SUPFAM" id="SSF53807">
    <property type="entry name" value="Helical backbone' metal receptor"/>
    <property type="match status" value="1"/>
</dbReference>
<dbReference type="PROSITE" id="PS50983">
    <property type="entry name" value="FE_B12_PBP"/>
    <property type="match status" value="1"/>
</dbReference>
<dbReference type="RefSeq" id="WP_051041963.1">
    <property type="nucleotide sequence ID" value="NZ_JAAXOR010000007.1"/>
</dbReference>
<dbReference type="PANTHER" id="PTHR30532:SF24">
    <property type="entry name" value="FERRIC ENTEROBACTIN-BINDING PERIPLASMIC PROTEIN FEPB"/>
    <property type="match status" value="1"/>
</dbReference>
<keyword evidence="4" id="KW-0732">Signal</keyword>
<name>A0A231H9M3_9NOCA</name>
<reference evidence="6 7" key="1">
    <citation type="submission" date="2017-07" db="EMBL/GenBank/DDBJ databases">
        <title>First draft Genome Sequence of Nocardia cerradoensis isolated from human infection.</title>
        <authorList>
            <person name="Carrasco G."/>
        </authorList>
    </citation>
    <scope>NUCLEOTIDE SEQUENCE [LARGE SCALE GENOMIC DNA]</scope>
    <source>
        <strain evidence="6 7">CNM20130759</strain>
    </source>
</reference>
<evidence type="ECO:0000259" key="5">
    <source>
        <dbReference type="PROSITE" id="PS50983"/>
    </source>
</evidence>
<evidence type="ECO:0000256" key="2">
    <source>
        <dbReference type="ARBA" id="ARBA00008814"/>
    </source>
</evidence>
<dbReference type="GO" id="GO:0030288">
    <property type="term" value="C:outer membrane-bounded periplasmic space"/>
    <property type="evidence" value="ECO:0007669"/>
    <property type="project" value="TreeGrafter"/>
</dbReference>
<comment type="similarity">
    <text evidence="2">Belongs to the bacterial solute-binding protein 8 family.</text>
</comment>
<evidence type="ECO:0000256" key="1">
    <source>
        <dbReference type="ARBA" id="ARBA00004196"/>
    </source>
</evidence>
<dbReference type="AlphaFoldDB" id="A0A231H9M3"/>
<keyword evidence="7" id="KW-1185">Reference proteome</keyword>
<proteinExistence type="inferred from homology"/>
<evidence type="ECO:0000313" key="6">
    <source>
        <dbReference type="EMBL" id="OXR45531.1"/>
    </source>
</evidence>
<dbReference type="Proteomes" id="UP000215506">
    <property type="component" value="Unassembled WGS sequence"/>
</dbReference>
<evidence type="ECO:0000256" key="3">
    <source>
        <dbReference type="ARBA" id="ARBA00022448"/>
    </source>
</evidence>
<dbReference type="Gene3D" id="3.40.50.1980">
    <property type="entry name" value="Nitrogenase molybdenum iron protein domain"/>
    <property type="match status" value="2"/>
</dbReference>
<comment type="caution">
    <text evidence="6">The sequence shown here is derived from an EMBL/GenBank/DDBJ whole genome shotgun (WGS) entry which is preliminary data.</text>
</comment>
<dbReference type="InterPro" id="IPR002491">
    <property type="entry name" value="ABC_transptr_periplasmic_BD"/>
</dbReference>
<evidence type="ECO:0000313" key="7">
    <source>
        <dbReference type="Proteomes" id="UP000215506"/>
    </source>
</evidence>
<dbReference type="EMBL" id="NGAF01000004">
    <property type="protein sequence ID" value="OXR45531.1"/>
    <property type="molecule type" value="Genomic_DNA"/>
</dbReference>
<comment type="subcellular location">
    <subcellularLocation>
        <location evidence="1">Cell envelope</location>
    </subcellularLocation>
</comment>